<name>A0A165I8M7_XYLHT</name>
<feature type="domain" description="Leucine-rich repeat" evidence="1">
    <location>
        <begin position="163"/>
        <end position="390"/>
    </location>
</feature>
<accession>A0A165I8M7</accession>
<organism evidence="2 3">
    <name type="scientific">Xylona heveae (strain CBS 132557 / TC161)</name>
    <dbReference type="NCBI Taxonomy" id="1328760"/>
    <lineage>
        <taxon>Eukaryota</taxon>
        <taxon>Fungi</taxon>
        <taxon>Dikarya</taxon>
        <taxon>Ascomycota</taxon>
        <taxon>Pezizomycotina</taxon>
        <taxon>Xylonomycetes</taxon>
        <taxon>Xylonales</taxon>
        <taxon>Xylonaceae</taxon>
        <taxon>Xylona</taxon>
    </lineage>
</organism>
<dbReference type="EMBL" id="KV407456">
    <property type="protein sequence ID" value="KZF24543.1"/>
    <property type="molecule type" value="Genomic_DNA"/>
</dbReference>
<evidence type="ECO:0000259" key="1">
    <source>
        <dbReference type="Pfam" id="PF24969"/>
    </source>
</evidence>
<keyword evidence="3" id="KW-1185">Reference proteome</keyword>
<dbReference type="STRING" id="1328760.A0A165I8M7"/>
<protein>
    <recommendedName>
        <fullName evidence="1">Leucine-rich repeat domain-containing protein</fullName>
    </recommendedName>
</protein>
<proteinExistence type="predicted"/>
<sequence length="396" mass="46239">MARFEDLPVEIVREIILWVPYYQSYSRKNGFGSLRSVSKTFQHVIEPIYYSTFTCSSYRLVPGFVTLLRTFWERPELGHHVKRLHILEMKPELVFEEDISQQQDEEPYKSSYLKEADTMFTDMVKSLNLPDNEKQWIEILMEGCREDSKGALYRKDDFIKVFDALLALLLTRMPKLESITLELYRMWGYRWSRFEQAALTQMILSESRNKSSQSSIPRFEDLKALQVIALEDREKSMSKICPLLATPNIEVLTLEGASDYFDGNWWEKLHDGGYPFLSALMLDFCDLKIEGVKGLIGLCPRLQHFVYEVDETPFDEVGSEICIKASEIRESLESREKMIKTLRISYSSLLDEYGEDYEEENDSGVIEDLTIGSLRHWSKLETLHIEQPCLVRFDNA</sequence>
<reference evidence="2 3" key="1">
    <citation type="journal article" date="2016" name="Fungal Biol.">
        <title>The genome of Xylona heveae provides a window into fungal endophytism.</title>
        <authorList>
            <person name="Gazis R."/>
            <person name="Kuo A."/>
            <person name="Riley R."/>
            <person name="LaButti K."/>
            <person name="Lipzen A."/>
            <person name="Lin J."/>
            <person name="Amirebrahimi M."/>
            <person name="Hesse C.N."/>
            <person name="Spatafora J.W."/>
            <person name="Henrissat B."/>
            <person name="Hainaut M."/>
            <person name="Grigoriev I.V."/>
            <person name="Hibbett D.S."/>
        </authorList>
    </citation>
    <scope>NUCLEOTIDE SEQUENCE [LARGE SCALE GENOMIC DNA]</scope>
    <source>
        <strain evidence="2 3">TC161</strain>
    </source>
</reference>
<dbReference type="RefSeq" id="XP_018190098.1">
    <property type="nucleotide sequence ID" value="XM_018337039.1"/>
</dbReference>
<gene>
    <name evidence="2" type="ORF">L228DRAFT_98886</name>
</gene>
<dbReference type="OrthoDB" id="4191831at2759"/>
<evidence type="ECO:0000313" key="2">
    <source>
        <dbReference type="EMBL" id="KZF24543.1"/>
    </source>
</evidence>
<evidence type="ECO:0000313" key="3">
    <source>
        <dbReference type="Proteomes" id="UP000076632"/>
    </source>
</evidence>
<dbReference type="InterPro" id="IPR056867">
    <property type="entry name" value="LRR_15"/>
</dbReference>
<dbReference type="GeneID" id="28902176"/>
<dbReference type="Proteomes" id="UP000076632">
    <property type="component" value="Unassembled WGS sequence"/>
</dbReference>
<dbReference type="Pfam" id="PF24969">
    <property type="entry name" value="LRR_15"/>
    <property type="match status" value="1"/>
</dbReference>
<dbReference type="InParanoid" id="A0A165I8M7"/>
<dbReference type="AlphaFoldDB" id="A0A165I8M7"/>
<dbReference type="SUPFAM" id="SSF52047">
    <property type="entry name" value="RNI-like"/>
    <property type="match status" value="1"/>
</dbReference>